<reference evidence="8 9" key="1">
    <citation type="submission" date="2024-03" db="EMBL/GenBank/DDBJ databases">
        <title>Aureococcus anophagefferens CCMP1851 and Kratosvirus quantuckense: Draft genome of a second virus-susceptible host strain in the model system.</title>
        <authorList>
            <person name="Chase E."/>
            <person name="Truchon A.R."/>
            <person name="Schepens W."/>
            <person name="Wilhelm S.W."/>
        </authorList>
    </citation>
    <scope>NUCLEOTIDE SEQUENCE [LARGE SCALE GENOMIC DNA]</scope>
    <source>
        <strain evidence="8 9">CCMP1851</strain>
    </source>
</reference>
<feature type="transmembrane region" description="Helical" evidence="6">
    <location>
        <begin position="679"/>
        <end position="700"/>
    </location>
</feature>
<accession>A0ABR1GDG2</accession>
<feature type="transmembrane region" description="Helical" evidence="6">
    <location>
        <begin position="421"/>
        <end position="447"/>
    </location>
</feature>
<comment type="subcellular location">
    <subcellularLocation>
        <location evidence="1">Membrane</location>
        <topology evidence="1">Multi-pass membrane protein</topology>
    </subcellularLocation>
</comment>
<organism evidence="8 9">
    <name type="scientific">Aureococcus anophagefferens</name>
    <name type="common">Harmful bloom alga</name>
    <dbReference type="NCBI Taxonomy" id="44056"/>
    <lineage>
        <taxon>Eukaryota</taxon>
        <taxon>Sar</taxon>
        <taxon>Stramenopiles</taxon>
        <taxon>Ochrophyta</taxon>
        <taxon>Pelagophyceae</taxon>
        <taxon>Pelagomonadales</taxon>
        <taxon>Pelagomonadaceae</taxon>
        <taxon>Aureococcus</taxon>
    </lineage>
</organism>
<dbReference type="Proteomes" id="UP001363151">
    <property type="component" value="Unassembled WGS sequence"/>
</dbReference>
<evidence type="ECO:0000256" key="6">
    <source>
        <dbReference type="SAM" id="Phobius"/>
    </source>
</evidence>
<evidence type="ECO:0000256" key="2">
    <source>
        <dbReference type="ARBA" id="ARBA00022692"/>
    </source>
</evidence>
<dbReference type="InterPro" id="IPR007632">
    <property type="entry name" value="Anoctamin"/>
</dbReference>
<keyword evidence="2 6" id="KW-0812">Transmembrane</keyword>
<protein>
    <submittedName>
        <fullName evidence="8">Intracellular chloride channel</fullName>
    </submittedName>
</protein>
<dbReference type="EMBL" id="JBBJCI010000032">
    <property type="protein sequence ID" value="KAK7254139.1"/>
    <property type="molecule type" value="Genomic_DNA"/>
</dbReference>
<evidence type="ECO:0000259" key="7">
    <source>
        <dbReference type="Pfam" id="PF04547"/>
    </source>
</evidence>
<dbReference type="InterPro" id="IPR049452">
    <property type="entry name" value="Anoctamin_TM"/>
</dbReference>
<feature type="transmembrane region" description="Helical" evidence="6">
    <location>
        <begin position="646"/>
        <end position="667"/>
    </location>
</feature>
<keyword evidence="3 6" id="KW-1133">Transmembrane helix</keyword>
<evidence type="ECO:0000256" key="3">
    <source>
        <dbReference type="ARBA" id="ARBA00022989"/>
    </source>
</evidence>
<feature type="region of interest" description="Disordered" evidence="5">
    <location>
        <begin position="754"/>
        <end position="823"/>
    </location>
</feature>
<feature type="domain" description="Anoctamin transmembrane" evidence="7">
    <location>
        <begin position="259"/>
        <end position="714"/>
    </location>
</feature>
<evidence type="ECO:0000256" key="5">
    <source>
        <dbReference type="SAM" id="MobiDB-lite"/>
    </source>
</evidence>
<dbReference type="PANTHER" id="PTHR12308:SF73">
    <property type="entry name" value="ANOCTAMIN"/>
    <property type="match status" value="1"/>
</dbReference>
<dbReference type="Pfam" id="PF04547">
    <property type="entry name" value="Anoctamin"/>
    <property type="match status" value="1"/>
</dbReference>
<feature type="transmembrane region" description="Helical" evidence="6">
    <location>
        <begin position="310"/>
        <end position="329"/>
    </location>
</feature>
<sequence>MLTKHESWKLAPPEAAAPLRAQKNRMPAPEFAALVQDHKAPKKQLSEKAFARKFGYSYDAVMVFDYDEKKLRGQPSKAVRTVLFRLNKGRVEHSWFVSSTKEEQVILLRASVHRFAKLADDLDWPLPLDEAECEARARAGDVEHGIKPFAIFHDPAVTHGFSPYQSIFAKYDTEPSLQALYAVPPGGRHCFSNQLVRLKLLFAMLEAKEKAGGCGLVVDKMLLDGDMQDCFPLHDDAARQAVQRRFSMFHFDTCADQTRGYLGARVGMYLGFVAHKTSWMRAPAALSMLCTLGLWVEVNVLDRDRRRSRVMPIFAFFMCLWASTMLEAWKRKQFAYALRWGMLGGDAEEPDRPEFVGVPRPSLVDGRPETYFPALERRARERVSAGVLFLCILVVLAFASLPIAVRVYLEQETSGFTKAYAAFIASACATAQIEVMNYCYSFLATYLNDRENHRTNQRYMNALASKLFFFNFFNFNVTLTYSAFVQRGREGCGDEDKDADQGTCYKILEQSLGTIFLTKTLANYVTDSLLPGIKSRRARAKRAKTLEKLATKDAAPKPKAFHVAMRDLALQESDELKSNIADMNVLAIRFSFSSLYILSLPAIVALSWIANFTEGHNDVRKFLHSERRQWPCAAASIGSWTQIYKFIASLAVVTNTCTLFFTVRWTPFADRALDDRERVAAAFVAQYIIFTIMFVIEAAVPDTPYFVDIQLRRQAFIASKLVDRLPDEEDDSEPEDEPPSRLKSIIQAKILDPMKGAPKLAGAARPLRPSATPRRASAGDAARRASKATPYSRVFDELAAGGGPPRQRTSGRPRGRPAPKVSQ</sequence>
<dbReference type="PANTHER" id="PTHR12308">
    <property type="entry name" value="ANOCTAMIN"/>
    <property type="match status" value="1"/>
</dbReference>
<feature type="transmembrane region" description="Helical" evidence="6">
    <location>
        <begin position="586"/>
        <end position="610"/>
    </location>
</feature>
<evidence type="ECO:0000313" key="8">
    <source>
        <dbReference type="EMBL" id="KAK7254139.1"/>
    </source>
</evidence>
<gene>
    <name evidence="8" type="ORF">SO694_00008353</name>
</gene>
<keyword evidence="4 6" id="KW-0472">Membrane</keyword>
<feature type="transmembrane region" description="Helical" evidence="6">
    <location>
        <begin position="387"/>
        <end position="409"/>
    </location>
</feature>
<evidence type="ECO:0000256" key="4">
    <source>
        <dbReference type="ARBA" id="ARBA00023136"/>
    </source>
</evidence>
<evidence type="ECO:0000256" key="1">
    <source>
        <dbReference type="ARBA" id="ARBA00004141"/>
    </source>
</evidence>
<proteinExistence type="predicted"/>
<name>A0ABR1GDG2_AURAN</name>
<evidence type="ECO:0000313" key="9">
    <source>
        <dbReference type="Proteomes" id="UP001363151"/>
    </source>
</evidence>
<comment type="caution">
    <text evidence="8">The sequence shown here is derived from an EMBL/GenBank/DDBJ whole genome shotgun (WGS) entry which is preliminary data.</text>
</comment>
<keyword evidence="9" id="KW-1185">Reference proteome</keyword>